<accession>A0A4P8HYB2</accession>
<keyword evidence="5" id="KW-1185">Reference proteome</keyword>
<keyword evidence="1" id="KW-1133">Transmembrane helix</keyword>
<dbReference type="InterPro" id="IPR019251">
    <property type="entry name" value="DUF2231_TM"/>
</dbReference>
<feature type="transmembrane region" description="Helical" evidence="1">
    <location>
        <begin position="51"/>
        <end position="75"/>
    </location>
</feature>
<dbReference type="EMBL" id="JACHXS010000009">
    <property type="protein sequence ID" value="MBB3223676.1"/>
    <property type="molecule type" value="Genomic_DNA"/>
</dbReference>
<feature type="transmembrane region" description="Helical" evidence="1">
    <location>
        <begin position="116"/>
        <end position="135"/>
    </location>
</feature>
<evidence type="ECO:0000259" key="2">
    <source>
        <dbReference type="Pfam" id="PF09990"/>
    </source>
</evidence>
<evidence type="ECO:0000313" key="5">
    <source>
        <dbReference type="Proteomes" id="UP000298763"/>
    </source>
</evidence>
<reference evidence="4 5" key="1">
    <citation type="submission" date="2019-05" db="EMBL/GenBank/DDBJ databases">
        <title>Draft Genome Sequences of Six Type Strains of the Genus Massilia.</title>
        <authorList>
            <person name="Miess H."/>
            <person name="Frediansyhah A."/>
            <person name="Gross H."/>
        </authorList>
    </citation>
    <scope>NUCLEOTIDE SEQUENCE [LARGE SCALE GENOMIC DNA]</scope>
    <source>
        <strain evidence="4 5">DSMZ 26121</strain>
    </source>
</reference>
<dbReference type="InterPro" id="IPR016923">
    <property type="entry name" value="UCP029509"/>
</dbReference>
<organism evidence="3 6">
    <name type="scientific">Pseudoduganella umbonata</name>
    <dbReference type="NCBI Taxonomy" id="864828"/>
    <lineage>
        <taxon>Bacteria</taxon>
        <taxon>Pseudomonadati</taxon>
        <taxon>Pseudomonadota</taxon>
        <taxon>Betaproteobacteria</taxon>
        <taxon>Burkholderiales</taxon>
        <taxon>Oxalobacteraceae</taxon>
        <taxon>Telluria group</taxon>
        <taxon>Pseudoduganella</taxon>
    </lineage>
</organism>
<feature type="transmembrane region" description="Helical" evidence="1">
    <location>
        <begin position="87"/>
        <end position="104"/>
    </location>
</feature>
<dbReference type="Pfam" id="PF09990">
    <property type="entry name" value="DUF2231"/>
    <property type="match status" value="1"/>
</dbReference>
<reference evidence="3 6" key="2">
    <citation type="submission" date="2020-08" db="EMBL/GenBank/DDBJ databases">
        <title>Genomic Encyclopedia of Type Strains, Phase III (KMG-III): the genomes of soil and plant-associated and newly described type strains.</title>
        <authorList>
            <person name="Whitman W."/>
        </authorList>
    </citation>
    <scope>NUCLEOTIDE SEQUENCE [LARGE SCALE GENOMIC DNA]</scope>
    <source>
        <strain evidence="3 6">CECT 7753</strain>
    </source>
</reference>
<dbReference type="PIRSF" id="PIRSF029509">
    <property type="entry name" value="UCP029509"/>
    <property type="match status" value="1"/>
</dbReference>
<evidence type="ECO:0000256" key="1">
    <source>
        <dbReference type="SAM" id="Phobius"/>
    </source>
</evidence>
<dbReference type="AlphaFoldDB" id="A0A4P8HYB2"/>
<evidence type="ECO:0000313" key="3">
    <source>
        <dbReference type="EMBL" id="MBB3223676.1"/>
    </source>
</evidence>
<dbReference type="EMBL" id="CP040017">
    <property type="protein sequence ID" value="QCP13465.1"/>
    <property type="molecule type" value="Genomic_DNA"/>
</dbReference>
<keyword evidence="1" id="KW-0812">Transmembrane</keyword>
<evidence type="ECO:0000313" key="4">
    <source>
        <dbReference type="EMBL" id="QCP13465.1"/>
    </source>
</evidence>
<sequence>MSAQITNSPIHRHPTGRLHAILLGGTVPLFLGALASDVAYYRTYQIQWSNFASWLIAGGLLICGLALVLSLAALLRAHRRTGRPLMGLLLLLATWVLGLVNAFVHAKDAWAAMPDGLILSVIVAVLACIAAWLSIDTHPEVAK</sequence>
<keyword evidence="1" id="KW-0472">Membrane</keyword>
<dbReference type="Proteomes" id="UP000298763">
    <property type="component" value="Chromosome"/>
</dbReference>
<dbReference type="Proteomes" id="UP000584325">
    <property type="component" value="Unassembled WGS sequence"/>
</dbReference>
<feature type="domain" description="DUF2231" evidence="2">
    <location>
        <begin position="18"/>
        <end position="133"/>
    </location>
</feature>
<name>A0A4P8HYB2_9BURK</name>
<evidence type="ECO:0000313" key="6">
    <source>
        <dbReference type="Proteomes" id="UP000584325"/>
    </source>
</evidence>
<dbReference type="RefSeq" id="WP_137316248.1">
    <property type="nucleotide sequence ID" value="NZ_CP040017.1"/>
</dbReference>
<gene>
    <name evidence="4" type="ORF">FCL38_25775</name>
    <name evidence="3" type="ORF">FHS02_004522</name>
</gene>
<dbReference type="OrthoDB" id="2873672at2"/>
<protein>
    <submittedName>
        <fullName evidence="3">Putative membrane protein</fullName>
    </submittedName>
</protein>
<proteinExistence type="predicted"/>